<organism evidence="2 3">
    <name type="scientific">Glycine soja</name>
    <name type="common">Wild soybean</name>
    <dbReference type="NCBI Taxonomy" id="3848"/>
    <lineage>
        <taxon>Eukaryota</taxon>
        <taxon>Viridiplantae</taxon>
        <taxon>Streptophyta</taxon>
        <taxon>Embryophyta</taxon>
        <taxon>Tracheophyta</taxon>
        <taxon>Spermatophyta</taxon>
        <taxon>Magnoliopsida</taxon>
        <taxon>eudicotyledons</taxon>
        <taxon>Gunneridae</taxon>
        <taxon>Pentapetalae</taxon>
        <taxon>rosids</taxon>
        <taxon>fabids</taxon>
        <taxon>Fabales</taxon>
        <taxon>Fabaceae</taxon>
        <taxon>Papilionoideae</taxon>
        <taxon>50 kb inversion clade</taxon>
        <taxon>NPAAA clade</taxon>
        <taxon>indigoferoid/millettioid clade</taxon>
        <taxon>Phaseoleae</taxon>
        <taxon>Glycine</taxon>
        <taxon>Glycine subgen. Soja</taxon>
    </lineage>
</organism>
<evidence type="ECO:0000313" key="2">
    <source>
        <dbReference type="EMBL" id="RZB61756.1"/>
    </source>
</evidence>
<keyword evidence="3" id="KW-1185">Reference proteome</keyword>
<dbReference type="AlphaFoldDB" id="A0A445GKJ6"/>
<keyword evidence="1" id="KW-1133">Transmembrane helix</keyword>
<feature type="transmembrane region" description="Helical" evidence="1">
    <location>
        <begin position="12"/>
        <end position="33"/>
    </location>
</feature>
<comment type="caution">
    <text evidence="2">The sequence shown here is derived from an EMBL/GenBank/DDBJ whole genome shotgun (WGS) entry which is preliminary data.</text>
</comment>
<evidence type="ECO:0000256" key="1">
    <source>
        <dbReference type="SAM" id="Phobius"/>
    </source>
</evidence>
<dbReference type="EMBL" id="QZWG01000016">
    <property type="protein sequence ID" value="RZB61756.1"/>
    <property type="molecule type" value="Genomic_DNA"/>
</dbReference>
<sequence length="67" mass="8340">MRNIITLYRRFFIPTLLIFVTLLAFSLIMLFIYKHYKLRKHMMYMSQINAGFHEFNTMRDPYKSYHI</sequence>
<reference evidence="2 3" key="1">
    <citation type="submission" date="2018-09" db="EMBL/GenBank/DDBJ databases">
        <title>A high-quality reference genome of wild soybean provides a powerful tool to mine soybean genomes.</title>
        <authorList>
            <person name="Xie M."/>
            <person name="Chung C.Y.L."/>
            <person name="Li M.-W."/>
            <person name="Wong F.-L."/>
            <person name="Chan T.-F."/>
            <person name="Lam H.-M."/>
        </authorList>
    </citation>
    <scope>NUCLEOTIDE SEQUENCE [LARGE SCALE GENOMIC DNA]</scope>
    <source>
        <strain evidence="3">cv. W05</strain>
        <tissue evidence="2">Hypocotyl of etiolated seedlings</tissue>
    </source>
</reference>
<dbReference type="Proteomes" id="UP000289340">
    <property type="component" value="Chromosome 16"/>
</dbReference>
<keyword evidence="1" id="KW-0812">Transmembrane</keyword>
<accession>A0A445GKJ6</accession>
<proteinExistence type="predicted"/>
<protein>
    <submittedName>
        <fullName evidence="2">Uncharacterized protein</fullName>
    </submittedName>
</protein>
<evidence type="ECO:0000313" key="3">
    <source>
        <dbReference type="Proteomes" id="UP000289340"/>
    </source>
</evidence>
<gene>
    <name evidence="2" type="ORF">D0Y65_044184</name>
</gene>
<keyword evidence="1" id="KW-0472">Membrane</keyword>
<name>A0A445GKJ6_GLYSO</name>